<dbReference type="Proteomes" id="UP001203297">
    <property type="component" value="Unassembled WGS sequence"/>
</dbReference>
<evidence type="ECO:0000313" key="9">
    <source>
        <dbReference type="Proteomes" id="UP001203297"/>
    </source>
</evidence>
<dbReference type="PANTHER" id="PTHR12748:SF0">
    <property type="entry name" value="ORIGIN RECOGNITION COMPLEX SUBUNIT 3"/>
    <property type="match status" value="1"/>
</dbReference>
<gene>
    <name evidence="8" type="ORF">B0F90DRAFT_1668657</name>
</gene>
<feature type="domain" description="Origin recognition complex subunit 3 winged helix C-terminal" evidence="7">
    <location>
        <begin position="535"/>
        <end position="654"/>
    </location>
</feature>
<accession>A0AAD4QMV0</accession>
<organism evidence="8 9">
    <name type="scientific">Multifurca ochricompacta</name>
    <dbReference type="NCBI Taxonomy" id="376703"/>
    <lineage>
        <taxon>Eukaryota</taxon>
        <taxon>Fungi</taxon>
        <taxon>Dikarya</taxon>
        <taxon>Basidiomycota</taxon>
        <taxon>Agaricomycotina</taxon>
        <taxon>Agaricomycetes</taxon>
        <taxon>Russulales</taxon>
        <taxon>Russulaceae</taxon>
        <taxon>Multifurca</taxon>
    </lineage>
</organism>
<dbReference type="AlphaFoldDB" id="A0AAD4QMV0"/>
<dbReference type="GO" id="GO:0003688">
    <property type="term" value="F:DNA replication origin binding"/>
    <property type="evidence" value="ECO:0007669"/>
    <property type="project" value="TreeGrafter"/>
</dbReference>
<dbReference type="CDD" id="cd20704">
    <property type="entry name" value="Orc3"/>
    <property type="match status" value="1"/>
</dbReference>
<dbReference type="GO" id="GO:0006270">
    <property type="term" value="P:DNA replication initiation"/>
    <property type="evidence" value="ECO:0007669"/>
    <property type="project" value="TreeGrafter"/>
</dbReference>
<feature type="domain" description="Origin recognition complex subunit 3 N-terminal" evidence="6">
    <location>
        <begin position="46"/>
        <end position="219"/>
    </location>
</feature>
<proteinExistence type="inferred from homology"/>
<dbReference type="GO" id="GO:0005664">
    <property type="term" value="C:nuclear origin of replication recognition complex"/>
    <property type="evidence" value="ECO:0007669"/>
    <property type="project" value="InterPro"/>
</dbReference>
<protein>
    <recommendedName>
        <fullName evidence="10">Origin recognition complex subunit 3</fullName>
    </recommendedName>
</protein>
<evidence type="ECO:0000256" key="3">
    <source>
        <dbReference type="ARBA" id="ARBA00022705"/>
    </source>
</evidence>
<sequence>MSFVQEDVDPSQVVTLLGMFMLFALIPRQPVVYIPCDETATECDIDQLQAEGDLSGSYVARFNLYTAAWRKCLERIEHIVNSLHAPLVDEVVRCVHRAYDDVLPGLPYAELPVIAVSGTSTTQGFMSTLARQLETGQREDTEDVDSPPCSYITHLYPSDCLNIMSSMKALVTGFVDRPPEGQDIKRKAATSLANYDIELLKVWYDVLRDSAGLVLYLQASDSPLRNNVAQWVISPYVPQLSLVFVVALSLPNPSFLHATTRNIMVGPATLDFLADFTCRNSSSVEGVLLTLQLAHLKHFDEPLAIFVKDELLETGLRWGRLGHKRRCRLIDLYAEARADFRSHLFQSKLAFRMMRKVQRVMLDMGHRSAEIENTPLGMMSASLRGELMREGKYLGTMTKLVVLWAFSNQFVSSPIILRKLPREKLQTLLWELRSFFDELPGYLDEAREAHWRVATTVGLLEGGEGSNCALIAGEFGDWLTKYFQERIINLEDLRLGTSGIPARHHSLLRSGYFRPLSLSSRPSLTLQQMLNPAPRASIVSALLQPQTFLPVTHGNSTPQRLPIWKLPDVSVLFRRYLEAGRMINVYDWYESFSQVIESQRSHLAEDGGEGDSLDGEEWKMHVQARFMRALHTLDFIGLLRHTGRKVDHVMRTVFDMPE</sequence>
<evidence type="ECO:0000256" key="5">
    <source>
        <dbReference type="ARBA" id="ARBA00023242"/>
    </source>
</evidence>
<evidence type="ECO:0000256" key="1">
    <source>
        <dbReference type="ARBA" id="ARBA00004123"/>
    </source>
</evidence>
<evidence type="ECO:0000313" key="8">
    <source>
        <dbReference type="EMBL" id="KAI0299346.1"/>
    </source>
</evidence>
<dbReference type="EMBL" id="WTXG01000023">
    <property type="protein sequence ID" value="KAI0299346.1"/>
    <property type="molecule type" value="Genomic_DNA"/>
</dbReference>
<name>A0AAD4QMV0_9AGAM</name>
<evidence type="ECO:0000256" key="4">
    <source>
        <dbReference type="ARBA" id="ARBA00023125"/>
    </source>
</evidence>
<evidence type="ECO:0000256" key="2">
    <source>
        <dbReference type="ARBA" id="ARBA00010977"/>
    </source>
</evidence>
<dbReference type="Pfam" id="PF07034">
    <property type="entry name" value="ORC3_N"/>
    <property type="match status" value="1"/>
</dbReference>
<evidence type="ECO:0008006" key="10">
    <source>
        <dbReference type="Google" id="ProtNLM"/>
    </source>
</evidence>
<dbReference type="InterPro" id="IPR040855">
    <property type="entry name" value="ORC_WH_C"/>
</dbReference>
<dbReference type="InterPro" id="IPR045667">
    <property type="entry name" value="ORC3_N"/>
</dbReference>
<evidence type="ECO:0000259" key="7">
    <source>
        <dbReference type="Pfam" id="PF18137"/>
    </source>
</evidence>
<keyword evidence="5" id="KW-0539">Nucleus</keyword>
<keyword evidence="3" id="KW-0235">DNA replication</keyword>
<dbReference type="PANTHER" id="PTHR12748">
    <property type="entry name" value="ORIGIN RECOGNITION COMPLEX SUBUNIT 3"/>
    <property type="match status" value="1"/>
</dbReference>
<dbReference type="GO" id="GO:0005656">
    <property type="term" value="C:nuclear pre-replicative complex"/>
    <property type="evidence" value="ECO:0007669"/>
    <property type="project" value="TreeGrafter"/>
</dbReference>
<dbReference type="Pfam" id="PF18137">
    <property type="entry name" value="WHD_ORC"/>
    <property type="match status" value="1"/>
</dbReference>
<evidence type="ECO:0000259" key="6">
    <source>
        <dbReference type="Pfam" id="PF07034"/>
    </source>
</evidence>
<keyword evidence="9" id="KW-1185">Reference proteome</keyword>
<comment type="caution">
    <text evidence="8">The sequence shown here is derived from an EMBL/GenBank/DDBJ whole genome shotgun (WGS) entry which is preliminary data.</text>
</comment>
<comment type="subcellular location">
    <subcellularLocation>
        <location evidence="1">Nucleus</location>
    </subcellularLocation>
</comment>
<keyword evidence="4" id="KW-0238">DNA-binding</keyword>
<dbReference type="GO" id="GO:0031261">
    <property type="term" value="C:DNA replication preinitiation complex"/>
    <property type="evidence" value="ECO:0007669"/>
    <property type="project" value="TreeGrafter"/>
</dbReference>
<reference evidence="8" key="1">
    <citation type="journal article" date="2022" name="New Phytol.">
        <title>Evolutionary transition to the ectomycorrhizal habit in the genomes of a hyperdiverse lineage of mushroom-forming fungi.</title>
        <authorList>
            <person name="Looney B."/>
            <person name="Miyauchi S."/>
            <person name="Morin E."/>
            <person name="Drula E."/>
            <person name="Courty P.E."/>
            <person name="Kohler A."/>
            <person name="Kuo A."/>
            <person name="LaButti K."/>
            <person name="Pangilinan J."/>
            <person name="Lipzen A."/>
            <person name="Riley R."/>
            <person name="Andreopoulos W."/>
            <person name="He G."/>
            <person name="Johnson J."/>
            <person name="Nolan M."/>
            <person name="Tritt A."/>
            <person name="Barry K.W."/>
            <person name="Grigoriev I.V."/>
            <person name="Nagy L.G."/>
            <person name="Hibbett D."/>
            <person name="Henrissat B."/>
            <person name="Matheny P.B."/>
            <person name="Labbe J."/>
            <person name="Martin F.M."/>
        </authorList>
    </citation>
    <scope>NUCLEOTIDE SEQUENCE</scope>
    <source>
        <strain evidence="8">BPL690</strain>
    </source>
</reference>
<comment type="similarity">
    <text evidence="2">Belongs to the ORC3 family.</text>
</comment>
<dbReference type="InterPro" id="IPR020795">
    <property type="entry name" value="ORC3"/>
</dbReference>